<dbReference type="PIRSF" id="PIRSF036979">
    <property type="entry name" value="Arginase"/>
    <property type="match status" value="1"/>
</dbReference>
<dbReference type="EMBL" id="DXDC01000398">
    <property type="protein sequence ID" value="HIY67211.1"/>
    <property type="molecule type" value="Genomic_DNA"/>
</dbReference>
<comment type="similarity">
    <text evidence="5">Belongs to the arginase family.</text>
</comment>
<evidence type="ECO:0000256" key="4">
    <source>
        <dbReference type="ARBA" id="ARBA00023211"/>
    </source>
</evidence>
<comment type="caution">
    <text evidence="6">The sequence shown here is derived from an EMBL/GenBank/DDBJ whole genome shotgun (WGS) entry which is preliminary data.</text>
</comment>
<dbReference type="Gene3D" id="3.40.800.10">
    <property type="entry name" value="Ureohydrolase domain"/>
    <property type="match status" value="1"/>
</dbReference>
<evidence type="ECO:0000256" key="2">
    <source>
        <dbReference type="ARBA" id="ARBA00022801"/>
    </source>
</evidence>
<proteinExistence type="inferred from homology"/>
<evidence type="ECO:0000256" key="1">
    <source>
        <dbReference type="ARBA" id="ARBA00022723"/>
    </source>
</evidence>
<dbReference type="AlphaFoldDB" id="A0A9D1Z082"/>
<evidence type="ECO:0000313" key="6">
    <source>
        <dbReference type="EMBL" id="HIY67211.1"/>
    </source>
</evidence>
<gene>
    <name evidence="6" type="ORF">H9830_13150</name>
</gene>
<evidence type="ECO:0000256" key="3">
    <source>
        <dbReference type="ARBA" id="ARBA00022808"/>
    </source>
</evidence>
<protein>
    <submittedName>
        <fullName evidence="6">Arginase family protein</fullName>
    </submittedName>
</protein>
<dbReference type="Pfam" id="PF00491">
    <property type="entry name" value="Arginase"/>
    <property type="match status" value="1"/>
</dbReference>
<dbReference type="PANTHER" id="PTHR11358:SF35">
    <property type="entry name" value="FORMIMIDOYLGLUTAMASE"/>
    <property type="match status" value="1"/>
</dbReference>
<dbReference type="Proteomes" id="UP000824005">
    <property type="component" value="Unassembled WGS sequence"/>
</dbReference>
<reference evidence="6" key="1">
    <citation type="journal article" date="2021" name="PeerJ">
        <title>Extensive microbial diversity within the chicken gut microbiome revealed by metagenomics and culture.</title>
        <authorList>
            <person name="Gilroy R."/>
            <person name="Ravi A."/>
            <person name="Getino M."/>
            <person name="Pursley I."/>
            <person name="Horton D.L."/>
            <person name="Alikhan N.F."/>
            <person name="Baker D."/>
            <person name="Gharbi K."/>
            <person name="Hall N."/>
            <person name="Watson M."/>
            <person name="Adriaenssens E.M."/>
            <person name="Foster-Nyarko E."/>
            <person name="Jarju S."/>
            <person name="Secka A."/>
            <person name="Antonio M."/>
            <person name="Oren A."/>
            <person name="Chaudhuri R.R."/>
            <person name="La Ragione R."/>
            <person name="Hildebrand F."/>
            <person name="Pallen M.J."/>
        </authorList>
    </citation>
    <scope>NUCLEOTIDE SEQUENCE</scope>
    <source>
        <strain evidence="6">ChiGjej1B1-98</strain>
    </source>
</reference>
<name>A0A9D1Z082_9MICO</name>
<dbReference type="InterPro" id="IPR006035">
    <property type="entry name" value="Ureohydrolase"/>
</dbReference>
<sequence>MDSRERARETRANMSVDPLWPRAGGWPDLDELEGPLDAAIVGIGTHATSISATGAHKTPGAVREALARYSPHAYGGGTPLSSLQIADAGDAADPDAREADAATLVQGASERAKLVIALGGDNAATVPTAIGTWEAQGASSDEVGVITLDAHHDLRDGVSNGSPIQRLIDAGLNPSRVVQVGIQDFANSSDYASRAAEHGVTVVSRAECEKKSMRDIALHALEIAGADSGIVHVDIDVDACDRSVVPGCPASLPGGLSAWQLREFVRTLCADEQVRSIDFTEVDATADAADGRTVRLVALGVLEALAGLADR</sequence>
<keyword evidence="4" id="KW-0464">Manganese</keyword>
<keyword evidence="1" id="KW-0479">Metal-binding</keyword>
<dbReference type="PRINTS" id="PR00116">
    <property type="entry name" value="ARGINASE"/>
</dbReference>
<dbReference type="PANTHER" id="PTHR11358">
    <property type="entry name" value="ARGINASE/AGMATINASE"/>
    <property type="match status" value="1"/>
</dbReference>
<keyword evidence="3" id="KW-0369">Histidine metabolism</keyword>
<dbReference type="GO" id="GO:0006547">
    <property type="term" value="P:L-histidine metabolic process"/>
    <property type="evidence" value="ECO:0007669"/>
    <property type="project" value="UniProtKB-KW"/>
</dbReference>
<keyword evidence="2" id="KW-0378">Hydrolase</keyword>
<accession>A0A9D1Z082</accession>
<organism evidence="6 7">
    <name type="scientific">Candidatus Agrococcus pullicola</name>
    <dbReference type="NCBI Taxonomy" id="2838429"/>
    <lineage>
        <taxon>Bacteria</taxon>
        <taxon>Bacillati</taxon>
        <taxon>Actinomycetota</taxon>
        <taxon>Actinomycetes</taxon>
        <taxon>Micrococcales</taxon>
        <taxon>Microbacteriaceae</taxon>
        <taxon>Agrococcus</taxon>
    </lineage>
</organism>
<dbReference type="PROSITE" id="PS51409">
    <property type="entry name" value="ARGINASE_2"/>
    <property type="match status" value="1"/>
</dbReference>
<dbReference type="SUPFAM" id="SSF52768">
    <property type="entry name" value="Arginase/deacetylase"/>
    <property type="match status" value="1"/>
</dbReference>
<dbReference type="InterPro" id="IPR023696">
    <property type="entry name" value="Ureohydrolase_dom_sf"/>
</dbReference>
<evidence type="ECO:0000256" key="5">
    <source>
        <dbReference type="PROSITE-ProRule" id="PRU00742"/>
    </source>
</evidence>
<dbReference type="GO" id="GO:0046872">
    <property type="term" value="F:metal ion binding"/>
    <property type="evidence" value="ECO:0007669"/>
    <property type="project" value="UniProtKB-KW"/>
</dbReference>
<dbReference type="GO" id="GO:0008783">
    <property type="term" value="F:agmatinase activity"/>
    <property type="evidence" value="ECO:0007669"/>
    <property type="project" value="TreeGrafter"/>
</dbReference>
<dbReference type="GO" id="GO:0033389">
    <property type="term" value="P:putrescine biosynthetic process from arginine, via agmatine"/>
    <property type="evidence" value="ECO:0007669"/>
    <property type="project" value="TreeGrafter"/>
</dbReference>
<evidence type="ECO:0000313" key="7">
    <source>
        <dbReference type="Proteomes" id="UP000824005"/>
    </source>
</evidence>
<reference evidence="6" key="2">
    <citation type="submission" date="2021-04" db="EMBL/GenBank/DDBJ databases">
        <authorList>
            <person name="Gilroy R."/>
        </authorList>
    </citation>
    <scope>NUCLEOTIDE SEQUENCE</scope>
    <source>
        <strain evidence="6">ChiGjej1B1-98</strain>
    </source>
</reference>